<comment type="caution">
    <text evidence="4">The sequence shown here is derived from an EMBL/GenBank/DDBJ whole genome shotgun (WGS) entry which is preliminary data.</text>
</comment>
<dbReference type="SUPFAM" id="SSF55469">
    <property type="entry name" value="FMN-dependent nitroreductase-like"/>
    <property type="match status" value="1"/>
</dbReference>
<accession>A0A7C5I4K4</accession>
<protein>
    <submittedName>
        <fullName evidence="4">Nitroreductase family protein</fullName>
    </submittedName>
</protein>
<organism evidence="4">
    <name type="scientific">candidate division WOR-3 bacterium</name>
    <dbReference type="NCBI Taxonomy" id="2052148"/>
    <lineage>
        <taxon>Bacteria</taxon>
        <taxon>Bacteria division WOR-3</taxon>
    </lineage>
</organism>
<dbReference type="InterPro" id="IPR029479">
    <property type="entry name" value="Nitroreductase"/>
</dbReference>
<evidence type="ECO:0000259" key="3">
    <source>
        <dbReference type="Pfam" id="PF00881"/>
    </source>
</evidence>
<name>A0A7C5I4K4_UNCW3</name>
<dbReference type="PANTHER" id="PTHR43673">
    <property type="entry name" value="NAD(P)H NITROREDUCTASE YDGI-RELATED"/>
    <property type="match status" value="1"/>
</dbReference>
<dbReference type="Pfam" id="PF00881">
    <property type="entry name" value="Nitroreductase"/>
    <property type="match status" value="1"/>
</dbReference>
<sequence>MLRDLVLKNRSYRRFYEDFRIDCNTLKELIDLARLSPSAANLQPLKYVISCDTEKNAKIFPHLKWAGYLKDWPGPQKGERPSAYIIILGDTEISKDFGCDHGIAAQSILLGATEKGL</sequence>
<dbReference type="GO" id="GO:0016491">
    <property type="term" value="F:oxidoreductase activity"/>
    <property type="evidence" value="ECO:0007669"/>
    <property type="project" value="UniProtKB-KW"/>
</dbReference>
<feature type="domain" description="Nitroreductase" evidence="3">
    <location>
        <begin position="10"/>
        <end position="117"/>
    </location>
</feature>
<feature type="non-terminal residue" evidence="4">
    <location>
        <position position="117"/>
    </location>
</feature>
<evidence type="ECO:0000256" key="2">
    <source>
        <dbReference type="ARBA" id="ARBA00023002"/>
    </source>
</evidence>
<evidence type="ECO:0000313" key="4">
    <source>
        <dbReference type="EMBL" id="HHF58146.1"/>
    </source>
</evidence>
<reference evidence="4" key="1">
    <citation type="journal article" date="2020" name="mSystems">
        <title>Genome- and Community-Level Interaction Insights into Carbon Utilization and Element Cycling Functions of Hydrothermarchaeota in Hydrothermal Sediment.</title>
        <authorList>
            <person name="Zhou Z."/>
            <person name="Liu Y."/>
            <person name="Xu W."/>
            <person name="Pan J."/>
            <person name="Luo Z.H."/>
            <person name="Li M."/>
        </authorList>
    </citation>
    <scope>NUCLEOTIDE SEQUENCE [LARGE SCALE GENOMIC DNA]</scope>
    <source>
        <strain evidence="4">HyVt-94</strain>
    </source>
</reference>
<dbReference type="AlphaFoldDB" id="A0A7C5I4K4"/>
<dbReference type="Proteomes" id="UP000886014">
    <property type="component" value="Unassembled WGS sequence"/>
</dbReference>
<comment type="similarity">
    <text evidence="1">Belongs to the nitroreductase family.</text>
</comment>
<gene>
    <name evidence="4" type="ORF">ENL41_01825</name>
</gene>
<dbReference type="CDD" id="cd02062">
    <property type="entry name" value="Nitro_FMN_reductase"/>
    <property type="match status" value="1"/>
</dbReference>
<dbReference type="Gene3D" id="3.40.109.10">
    <property type="entry name" value="NADH Oxidase"/>
    <property type="match status" value="1"/>
</dbReference>
<evidence type="ECO:0000256" key="1">
    <source>
        <dbReference type="ARBA" id="ARBA00007118"/>
    </source>
</evidence>
<dbReference type="EMBL" id="DRTV01000132">
    <property type="protein sequence ID" value="HHF58146.1"/>
    <property type="molecule type" value="Genomic_DNA"/>
</dbReference>
<proteinExistence type="inferred from homology"/>
<dbReference type="PANTHER" id="PTHR43673:SF10">
    <property type="entry name" value="NADH DEHYDROGENASE_NAD(P)H NITROREDUCTASE XCC3605-RELATED"/>
    <property type="match status" value="1"/>
</dbReference>
<dbReference type="InterPro" id="IPR000415">
    <property type="entry name" value="Nitroreductase-like"/>
</dbReference>
<keyword evidence="2" id="KW-0560">Oxidoreductase</keyword>